<proteinExistence type="predicted"/>
<keyword evidence="2" id="KW-1185">Reference proteome</keyword>
<evidence type="ECO:0000313" key="1">
    <source>
        <dbReference type="EMBL" id="SMD09592.1"/>
    </source>
</evidence>
<evidence type="ECO:0000313" key="2">
    <source>
        <dbReference type="Proteomes" id="UP000192330"/>
    </source>
</evidence>
<dbReference type="STRING" id="1387277.SAMN06295998_13016"/>
<dbReference type="Proteomes" id="UP000192330">
    <property type="component" value="Unassembled WGS sequence"/>
</dbReference>
<dbReference type="AlphaFoldDB" id="A0A1W2EJC1"/>
<dbReference type="RefSeq" id="WP_084354951.1">
    <property type="nucleotide sequence ID" value="NZ_FWYD01000030.1"/>
</dbReference>
<dbReference type="OrthoDB" id="7865959at2"/>
<protein>
    <submittedName>
        <fullName evidence="1">Uncharacterized protein</fullName>
    </submittedName>
</protein>
<name>A0A1W2EJC1_9RHOB</name>
<accession>A0A1W2EJC1</accession>
<organism evidence="1 2">
    <name type="scientific">Primorskyibacter flagellatus</name>
    <dbReference type="NCBI Taxonomy" id="1387277"/>
    <lineage>
        <taxon>Bacteria</taxon>
        <taxon>Pseudomonadati</taxon>
        <taxon>Pseudomonadota</taxon>
        <taxon>Alphaproteobacteria</taxon>
        <taxon>Rhodobacterales</taxon>
        <taxon>Roseobacteraceae</taxon>
        <taxon>Primorskyibacter</taxon>
    </lineage>
</organism>
<dbReference type="EMBL" id="FWYD01000030">
    <property type="protein sequence ID" value="SMD09592.1"/>
    <property type="molecule type" value="Genomic_DNA"/>
</dbReference>
<reference evidence="1 2" key="1">
    <citation type="submission" date="2017-04" db="EMBL/GenBank/DDBJ databases">
        <authorList>
            <person name="Afonso C.L."/>
            <person name="Miller P.J."/>
            <person name="Scott M.A."/>
            <person name="Spackman E."/>
            <person name="Goraichik I."/>
            <person name="Dimitrov K.M."/>
            <person name="Suarez D.L."/>
            <person name="Swayne D.E."/>
        </authorList>
    </citation>
    <scope>NUCLEOTIDE SEQUENCE [LARGE SCALE GENOMIC DNA]</scope>
    <source>
        <strain evidence="1 2">CGMCC 1.12644</strain>
    </source>
</reference>
<sequence>MPYFGKYETPDALLRDDTVSREEKITMLEQWRDDKKSYMRATDEGMEGEDRAEMLKQIKRALAELQ</sequence>
<gene>
    <name evidence="1" type="ORF">SAMN06295998_13016</name>
</gene>